<feature type="signal peptide" evidence="1">
    <location>
        <begin position="1"/>
        <end position="20"/>
    </location>
</feature>
<dbReference type="OrthoDB" id="128458at2759"/>
<evidence type="ECO:0000256" key="1">
    <source>
        <dbReference type="SAM" id="SignalP"/>
    </source>
</evidence>
<dbReference type="AlphaFoldDB" id="A0A9W7CPC4"/>
<organism evidence="2 3">
    <name type="scientific">Phytophthora fragariaefolia</name>
    <dbReference type="NCBI Taxonomy" id="1490495"/>
    <lineage>
        <taxon>Eukaryota</taxon>
        <taxon>Sar</taxon>
        <taxon>Stramenopiles</taxon>
        <taxon>Oomycota</taxon>
        <taxon>Peronosporomycetes</taxon>
        <taxon>Peronosporales</taxon>
        <taxon>Peronosporaceae</taxon>
        <taxon>Phytophthora</taxon>
    </lineage>
</organism>
<keyword evidence="3" id="KW-1185">Reference proteome</keyword>
<accession>A0A9W7CPC4</accession>
<dbReference type="EMBL" id="BSXT01001019">
    <property type="protein sequence ID" value="GMF37514.1"/>
    <property type="molecule type" value="Genomic_DNA"/>
</dbReference>
<feature type="chain" id="PRO_5040871873" evidence="1">
    <location>
        <begin position="21"/>
        <end position="126"/>
    </location>
</feature>
<dbReference type="Proteomes" id="UP001165121">
    <property type="component" value="Unassembled WGS sequence"/>
</dbReference>
<proteinExistence type="predicted"/>
<evidence type="ECO:0000313" key="3">
    <source>
        <dbReference type="Proteomes" id="UP001165121"/>
    </source>
</evidence>
<protein>
    <submittedName>
        <fullName evidence="2">Unnamed protein product</fullName>
    </submittedName>
</protein>
<reference evidence="2" key="1">
    <citation type="submission" date="2023-04" db="EMBL/GenBank/DDBJ databases">
        <title>Phytophthora fragariaefolia NBRC 109709.</title>
        <authorList>
            <person name="Ichikawa N."/>
            <person name="Sato H."/>
            <person name="Tonouchi N."/>
        </authorList>
    </citation>
    <scope>NUCLEOTIDE SEQUENCE</scope>
    <source>
        <strain evidence="2">NBRC 109709</strain>
    </source>
</reference>
<name>A0A9W7CPC4_9STRA</name>
<evidence type="ECO:0000313" key="2">
    <source>
        <dbReference type="EMBL" id="GMF37514.1"/>
    </source>
</evidence>
<gene>
    <name evidence="2" type="ORF">Pfra01_001053300</name>
</gene>
<comment type="caution">
    <text evidence="2">The sequence shown here is derived from an EMBL/GenBank/DDBJ whole genome shotgun (WGS) entry which is preliminary data.</text>
</comment>
<keyword evidence="1" id="KW-0732">Signal</keyword>
<sequence length="126" mass="14330">MRPSCVLLLATAILVAFSDAAPSGQRLLRSHKTTHKVAAANEERGLLLDHFYGLLRDLFYRLPKQFQRMKDEPSYLEHILESWRTGLVDGAGARAYMIREGLKSDDVEYFMKLYKAHVEAKGGFLT</sequence>